<evidence type="ECO:0000313" key="1">
    <source>
        <dbReference type="EMBL" id="QRC93700.1"/>
    </source>
</evidence>
<protein>
    <submittedName>
        <fullName evidence="1">Uncharacterized protein</fullName>
    </submittedName>
</protein>
<gene>
    <name evidence="1" type="ORF">JI435_302850</name>
</gene>
<accession>A0A7U2EV77</accession>
<dbReference type="VEuPathDB" id="FungiDB:JI435_302850"/>
<organism evidence="1 2">
    <name type="scientific">Phaeosphaeria nodorum (strain SN15 / ATCC MYA-4574 / FGSC 10173)</name>
    <name type="common">Glume blotch fungus</name>
    <name type="synonym">Parastagonospora nodorum</name>
    <dbReference type="NCBI Taxonomy" id="321614"/>
    <lineage>
        <taxon>Eukaryota</taxon>
        <taxon>Fungi</taxon>
        <taxon>Dikarya</taxon>
        <taxon>Ascomycota</taxon>
        <taxon>Pezizomycotina</taxon>
        <taxon>Dothideomycetes</taxon>
        <taxon>Pleosporomycetidae</taxon>
        <taxon>Pleosporales</taxon>
        <taxon>Pleosporineae</taxon>
        <taxon>Phaeosphaeriaceae</taxon>
        <taxon>Parastagonospora</taxon>
    </lineage>
</organism>
<reference evidence="2" key="1">
    <citation type="journal article" date="2021" name="BMC Genomics">
        <title>Chromosome-level genome assembly and manually-curated proteome of model necrotroph Parastagonospora nodorum Sn15 reveals a genome-wide trove of candidate effector homologs, and redundancy of virulence-related functions within an accessory chromosome.</title>
        <authorList>
            <person name="Bertazzoni S."/>
            <person name="Jones D.A.B."/>
            <person name="Phan H.T."/>
            <person name="Tan K.-C."/>
            <person name="Hane J.K."/>
        </authorList>
    </citation>
    <scope>NUCLEOTIDE SEQUENCE [LARGE SCALE GENOMIC DNA]</scope>
    <source>
        <strain evidence="2">SN15 / ATCC MYA-4574 / FGSC 10173)</strain>
    </source>
</reference>
<dbReference type="Proteomes" id="UP000663193">
    <property type="component" value="Chromosome 3"/>
</dbReference>
<dbReference type="AlphaFoldDB" id="A0A7U2EV77"/>
<dbReference type="EMBL" id="CP069025">
    <property type="protein sequence ID" value="QRC93700.1"/>
    <property type="molecule type" value="Genomic_DNA"/>
</dbReference>
<sequence>MMNNTTSASAARVGVLASRRSRLRYNRTLSCLRCKLRSRCIPEHPCLNRRYGNALLRTRYQTGGQSTRVSRLRATVKGHAHDQPIPVAHASGQASDMFVRKSGIQ</sequence>
<name>A0A7U2EV77_PHANO</name>
<keyword evidence="2" id="KW-1185">Reference proteome</keyword>
<evidence type="ECO:0000313" key="2">
    <source>
        <dbReference type="Proteomes" id="UP000663193"/>
    </source>
</evidence>
<proteinExistence type="predicted"/>